<feature type="chain" id="PRO_5042530314" evidence="2">
    <location>
        <begin position="21"/>
        <end position="204"/>
    </location>
</feature>
<keyword evidence="4" id="KW-1185">Reference proteome</keyword>
<feature type="signal peptide" evidence="2">
    <location>
        <begin position="1"/>
        <end position="20"/>
    </location>
</feature>
<evidence type="ECO:0000313" key="4">
    <source>
        <dbReference type="Proteomes" id="UP001243989"/>
    </source>
</evidence>
<evidence type="ECO:0000256" key="2">
    <source>
        <dbReference type="SAM" id="SignalP"/>
    </source>
</evidence>
<evidence type="ECO:0000256" key="1">
    <source>
        <dbReference type="SAM" id="MobiDB-lite"/>
    </source>
</evidence>
<evidence type="ECO:0000313" key="3">
    <source>
        <dbReference type="EMBL" id="KAK1640579.1"/>
    </source>
</evidence>
<dbReference type="AlphaFoldDB" id="A0AAI9ZYH7"/>
<reference evidence="3" key="1">
    <citation type="submission" date="2021-06" db="EMBL/GenBank/DDBJ databases">
        <title>Comparative genomics, transcriptomics and evolutionary studies reveal genomic signatures of adaptation to plant cell wall in hemibiotrophic fungi.</title>
        <authorList>
            <consortium name="DOE Joint Genome Institute"/>
            <person name="Baroncelli R."/>
            <person name="Diaz J.F."/>
            <person name="Benocci T."/>
            <person name="Peng M."/>
            <person name="Battaglia E."/>
            <person name="Haridas S."/>
            <person name="Andreopoulos W."/>
            <person name="Labutti K."/>
            <person name="Pangilinan J."/>
            <person name="Floch G.L."/>
            <person name="Makela M.R."/>
            <person name="Henrissat B."/>
            <person name="Grigoriev I.V."/>
            <person name="Crouch J.A."/>
            <person name="De Vries R.P."/>
            <person name="Sukno S.A."/>
            <person name="Thon M.R."/>
        </authorList>
    </citation>
    <scope>NUCLEOTIDE SEQUENCE</scope>
    <source>
        <strain evidence="3">CBS 102054</strain>
    </source>
</reference>
<keyword evidence="2" id="KW-0732">Signal</keyword>
<sequence>MLILPTITLCALATAPLTAAAPTDVGSSSPPRSLAPFTFEQWADDIITNPTAQHLSAKEAAEASVRARNIIGWQPSVPHNASGSGDFDGNQLNKRDKVFLKSKSSDSGKVIDINTVRCNSFPTDMAPMEDAAWCIQWLANQAENRFLPLKWQDFHSRMEEKQAISAPVNLDSPEPQSGNCKNRGKDHGLLHQQRIRTRRNDCVE</sequence>
<feature type="region of interest" description="Disordered" evidence="1">
    <location>
        <begin position="165"/>
        <end position="192"/>
    </location>
</feature>
<comment type="caution">
    <text evidence="3">The sequence shown here is derived from an EMBL/GenBank/DDBJ whole genome shotgun (WGS) entry which is preliminary data.</text>
</comment>
<name>A0AAI9ZYH7_9PEZI</name>
<dbReference type="EMBL" id="JAHMHQ010000004">
    <property type="protein sequence ID" value="KAK1640579.1"/>
    <property type="molecule type" value="Genomic_DNA"/>
</dbReference>
<dbReference type="GeneID" id="85480588"/>
<protein>
    <submittedName>
        <fullName evidence="3">Uncharacterized protein</fullName>
    </submittedName>
</protein>
<dbReference type="RefSeq" id="XP_060449186.1">
    <property type="nucleotide sequence ID" value="XM_060595726.1"/>
</dbReference>
<dbReference type="Proteomes" id="UP001243989">
    <property type="component" value="Unassembled WGS sequence"/>
</dbReference>
<accession>A0AAI9ZYH7</accession>
<organism evidence="3 4">
    <name type="scientific">Colletotrichum phormii</name>
    <dbReference type="NCBI Taxonomy" id="359342"/>
    <lineage>
        <taxon>Eukaryota</taxon>
        <taxon>Fungi</taxon>
        <taxon>Dikarya</taxon>
        <taxon>Ascomycota</taxon>
        <taxon>Pezizomycotina</taxon>
        <taxon>Sordariomycetes</taxon>
        <taxon>Hypocreomycetidae</taxon>
        <taxon>Glomerellales</taxon>
        <taxon>Glomerellaceae</taxon>
        <taxon>Colletotrichum</taxon>
        <taxon>Colletotrichum acutatum species complex</taxon>
    </lineage>
</organism>
<proteinExistence type="predicted"/>
<gene>
    <name evidence="3" type="ORF">BDP81DRAFT_509692</name>
</gene>